<feature type="domain" description="Plasmid pRiA4b Orf3-like" evidence="1">
    <location>
        <begin position="2"/>
        <end position="139"/>
    </location>
</feature>
<dbReference type="PANTHER" id="PTHR41878">
    <property type="entry name" value="LEXA REPRESSOR-RELATED"/>
    <property type="match status" value="1"/>
</dbReference>
<feature type="domain" description="DUF6930" evidence="2">
    <location>
        <begin position="422"/>
        <end position="540"/>
    </location>
</feature>
<dbReference type="Pfam" id="PF23988">
    <property type="entry name" value="DUF7309"/>
    <property type="match status" value="1"/>
</dbReference>
<comment type="caution">
    <text evidence="4">The sequence shown here is derived from an EMBL/GenBank/DDBJ whole genome shotgun (WGS) entry which is preliminary data.</text>
</comment>
<reference evidence="4 5" key="1">
    <citation type="submission" date="2024-06" db="EMBL/GenBank/DDBJ databases">
        <title>Genomic Encyclopedia of Type Strains, Phase IV (KMG-IV): sequencing the most valuable type-strain genomes for metagenomic binning, comparative biology and taxonomic classification.</title>
        <authorList>
            <person name="Goeker M."/>
        </authorList>
    </citation>
    <scope>NUCLEOTIDE SEQUENCE [LARGE SCALE GENOMIC DNA]</scope>
    <source>
        <strain evidence="4 5">DSM 26128</strain>
    </source>
</reference>
<name>A0ABV2G9M6_9BACL</name>
<dbReference type="Pfam" id="PF07929">
    <property type="entry name" value="PRiA4_ORF3"/>
    <property type="match status" value="1"/>
</dbReference>
<dbReference type="InterPro" id="IPR012912">
    <property type="entry name" value="Plasmid_pRiA4b_Orf3-like"/>
</dbReference>
<proteinExistence type="predicted"/>
<dbReference type="InterPro" id="IPR024047">
    <property type="entry name" value="MM3350-like_sf"/>
</dbReference>
<dbReference type="Gene3D" id="3.10.290.30">
    <property type="entry name" value="MM3350-like"/>
    <property type="match status" value="1"/>
</dbReference>
<protein>
    <recommendedName>
        <fullName evidence="6">SseB protein N-terminal domain-containing protein</fullName>
    </recommendedName>
</protein>
<accession>A0ABV2G9M6</accession>
<dbReference type="InterPro" id="IPR055733">
    <property type="entry name" value="DUF7309"/>
</dbReference>
<organism evidence="4 5">
    <name type="scientific">Bhargavaea ullalensis</name>
    <dbReference type="NCBI Taxonomy" id="1265685"/>
    <lineage>
        <taxon>Bacteria</taxon>
        <taxon>Bacillati</taxon>
        <taxon>Bacillota</taxon>
        <taxon>Bacilli</taxon>
        <taxon>Bacillales</taxon>
        <taxon>Caryophanaceae</taxon>
        <taxon>Bhargavaea</taxon>
    </lineage>
</organism>
<gene>
    <name evidence="4" type="ORF">ABID49_000868</name>
</gene>
<evidence type="ECO:0000313" key="4">
    <source>
        <dbReference type="EMBL" id="MET3574984.1"/>
    </source>
</evidence>
<dbReference type="PANTHER" id="PTHR41878:SF1">
    <property type="entry name" value="TNPR PROTEIN"/>
    <property type="match status" value="1"/>
</dbReference>
<evidence type="ECO:0000259" key="3">
    <source>
        <dbReference type="Pfam" id="PF23988"/>
    </source>
</evidence>
<evidence type="ECO:0000259" key="2">
    <source>
        <dbReference type="Pfam" id="PF22007"/>
    </source>
</evidence>
<dbReference type="SUPFAM" id="SSF159941">
    <property type="entry name" value="MM3350-like"/>
    <property type="match status" value="1"/>
</dbReference>
<dbReference type="RefSeq" id="WP_354195706.1">
    <property type="nucleotide sequence ID" value="NZ_JBEPLW010000003.1"/>
</dbReference>
<dbReference type="Pfam" id="PF22007">
    <property type="entry name" value="DUF6930"/>
    <property type="match status" value="1"/>
</dbReference>
<dbReference type="EMBL" id="JBEPLW010000003">
    <property type="protein sequence ID" value="MET3574984.1"/>
    <property type="molecule type" value="Genomic_DNA"/>
</dbReference>
<evidence type="ECO:0008006" key="6">
    <source>
        <dbReference type="Google" id="ProtNLM"/>
    </source>
</evidence>
<evidence type="ECO:0000313" key="5">
    <source>
        <dbReference type="Proteomes" id="UP001549099"/>
    </source>
</evidence>
<dbReference type="Proteomes" id="UP001549099">
    <property type="component" value="Unassembled WGS sequence"/>
</dbReference>
<sequence length="546" mass="61357">MIYELEVKLDVEPPVVRVLEIEPEKTTFEGLHNLLQAAYEWENSHLHGFFVKKTGGRNSSAQIGPVPPKGYEDLPVPENDEAKEGLVRWLKQPGDEALYVYDFGAGWEHRIELKAIKKAEEGKLYPRCLHAEGIAADEDSFPPLYDGSGSPPPGILVSEVNERLGAEEDETDDPDFDLLLDRFLGEEELSKADIDRLAALPEDPADRLGGDWEPEYVRGVWTDLLTRTKETLADKPWEHLHSNQLFAVEDPMLEEPVFVSVLGSGGQEFGVVVYYGWEGYAYLCKMFNGELTDDETMYGMTGVAVYFEDRGDLEQGDYKLIKDHGFSFRGKKQWPVFRNFEPGYVPWKPEPDEAGLLANILLAVDAVVQIQEAGNLVPEFGEGGQMLAFMETDDGEMAPEYIDVPGMPEQPEIPLVLNDVDLQRLKKLPTGIQSVEYDLFRMPGAIQDKPDERPFFPLVSLLGDTGMGIALGYDMIPSPQMEMLAQPAFAKTISKMGVLPREILLTEPVASYLKALTDQLPLKVVVADRLEKMEQLKREMLRMMRP</sequence>
<keyword evidence="5" id="KW-1185">Reference proteome</keyword>
<dbReference type="InterPro" id="IPR054216">
    <property type="entry name" value="DUF6930"/>
</dbReference>
<feature type="domain" description="DUF7309" evidence="3">
    <location>
        <begin position="221"/>
        <end position="370"/>
    </location>
</feature>
<evidence type="ECO:0000259" key="1">
    <source>
        <dbReference type="Pfam" id="PF07929"/>
    </source>
</evidence>